<dbReference type="Gene3D" id="3.30.460.40">
    <property type="match status" value="1"/>
</dbReference>
<dbReference type="Pfam" id="PF14907">
    <property type="entry name" value="NTP_transf_5"/>
    <property type="match status" value="1"/>
</dbReference>
<dbReference type="HOGENOM" id="CLU_488227_0_0_0"/>
<dbReference type="InterPro" id="IPR039498">
    <property type="entry name" value="NTP_transf_5"/>
</dbReference>
<organism evidence="1 2">
    <name type="scientific">Rhodopirellula baltica (strain DSM 10527 / NCIMB 13988 / SH1)</name>
    <dbReference type="NCBI Taxonomy" id="243090"/>
    <lineage>
        <taxon>Bacteria</taxon>
        <taxon>Pseudomonadati</taxon>
        <taxon>Planctomycetota</taxon>
        <taxon>Planctomycetia</taxon>
        <taxon>Pirellulales</taxon>
        <taxon>Pirellulaceae</taxon>
        <taxon>Rhodopirellula</taxon>
    </lineage>
</organism>
<sequence>MVHSEPEPFEIRSHAENGVGPETRSVTFLARWMDGDQPWPRGCWPNEAQRLLLQACLLEDDAAATRAWQKWEALIPWDFIDFGSHRLLLLLHDRLRRLGLTSKDQGRLAGVARYYWVQTELRQRQAIAILQLFENAQIPTLLLKGAALNATVYRTGFRAMNDLDVAVRREDAPRAVQLLNEADAAPPKIVLDESFRFGHGTNFSLADGTEIDLHWDFFHSRSLSPDQQQTLWDASLPVKIGPASSRVLCPADQLLHTCEHGVRYNETPPFRWLADAFQIIRAAGTEMDWLRLAAQARECNAVLQVRRSLQWLNENLDLPIPDEALADLDESKMSLADRLEYRVAGQRGLAGQHTFWQTFPEHAFAWYREGRPGSLAKYHCLQHNISQNYGGRWWEFTKLGMLQTASRVKAAVPSIGKIRRFVVSTLPDDEIIGCHEVERSGHRTFRWTSGESSLVVTLPPGQYDVDVHVFPWRDWGSDLASELRVDFNRNGCLVTPVGNRNRVLRFSIQRDMFGSAPQQRLTFRCGSFRDVPEDEKRHLGLPLKAVCFRPRKSGGTES</sequence>
<dbReference type="EnsemblBacteria" id="CAD76368">
    <property type="protein sequence ID" value="CAD76368"/>
    <property type="gene ID" value="RB9620"/>
</dbReference>
<dbReference type="PATRIC" id="fig|243090.15.peg.4620"/>
<keyword evidence="2" id="KW-1185">Reference proteome</keyword>
<accession>Q7ULA9</accession>
<evidence type="ECO:0000313" key="2">
    <source>
        <dbReference type="Proteomes" id="UP000001025"/>
    </source>
</evidence>
<dbReference type="AlphaFoldDB" id="Q7ULA9"/>
<dbReference type="KEGG" id="rba:RB9620"/>
<gene>
    <name evidence="1" type="ordered locus">RB9620</name>
</gene>
<reference evidence="1 2" key="1">
    <citation type="journal article" date="2003" name="Proc. Natl. Acad. Sci. U.S.A.">
        <title>Complete genome sequence of the marine planctomycete Pirellula sp. strain 1.</title>
        <authorList>
            <person name="Gloeckner F.O."/>
            <person name="Kube M."/>
            <person name="Bauer M."/>
            <person name="Teeling H."/>
            <person name="Lombardot T."/>
            <person name="Ludwig W."/>
            <person name="Gade D."/>
            <person name="Beck A."/>
            <person name="Borzym K."/>
            <person name="Heitmann K."/>
            <person name="Rabus R."/>
            <person name="Schlesner H."/>
            <person name="Amann R."/>
            <person name="Reinhardt R."/>
        </authorList>
    </citation>
    <scope>NUCLEOTIDE SEQUENCE [LARGE SCALE GENOMIC DNA]</scope>
    <source>
        <strain evidence="2">DSM 10527 / NCIMB 13988 / SH1</strain>
    </source>
</reference>
<name>Q7ULA9_RHOBA</name>
<dbReference type="eggNOG" id="ENOG5032U34">
    <property type="taxonomic scope" value="Bacteria"/>
</dbReference>
<dbReference type="EMBL" id="BX294149">
    <property type="protein sequence ID" value="CAD76368.1"/>
    <property type="molecule type" value="Genomic_DNA"/>
</dbReference>
<proteinExistence type="predicted"/>
<dbReference type="Proteomes" id="UP000001025">
    <property type="component" value="Chromosome"/>
</dbReference>
<dbReference type="InParanoid" id="Q7ULA9"/>
<protein>
    <recommendedName>
        <fullName evidence="3">Nucleotidyltransferase family protein</fullName>
    </recommendedName>
</protein>
<evidence type="ECO:0000313" key="1">
    <source>
        <dbReference type="EMBL" id="CAD76368.1"/>
    </source>
</evidence>
<dbReference type="STRING" id="243090.RB9620"/>
<evidence type="ECO:0008006" key="3">
    <source>
        <dbReference type="Google" id="ProtNLM"/>
    </source>
</evidence>
<dbReference type="OrthoDB" id="9773927at2"/>